<dbReference type="InterPro" id="IPR050721">
    <property type="entry name" value="Trk_Ktr_HKT_K-transport"/>
</dbReference>
<proteinExistence type="predicted"/>
<feature type="domain" description="RCK C-terminal" evidence="4">
    <location>
        <begin position="136"/>
        <end position="214"/>
    </location>
</feature>
<dbReference type="PROSITE" id="PS51202">
    <property type="entry name" value="RCK_C"/>
    <property type="match status" value="1"/>
</dbReference>
<evidence type="ECO:0000256" key="2">
    <source>
        <dbReference type="ARBA" id="ARBA00023065"/>
    </source>
</evidence>
<dbReference type="Proteomes" id="UP000294325">
    <property type="component" value="Chromosome"/>
</dbReference>
<dbReference type="PANTHER" id="PTHR43833:SF5">
    <property type="entry name" value="TRK SYSTEM POTASSIUM UPTAKE PROTEIN TRKA"/>
    <property type="match status" value="1"/>
</dbReference>
<dbReference type="GO" id="GO:0008324">
    <property type="term" value="F:monoatomic cation transmembrane transporter activity"/>
    <property type="evidence" value="ECO:0007669"/>
    <property type="project" value="InterPro"/>
</dbReference>
<name>A0A4V1AW21_9GAMM</name>
<dbReference type="AlphaFoldDB" id="A0A4V1AW21"/>
<dbReference type="KEGG" id="nwr:E3U44_11795"/>
<dbReference type="SUPFAM" id="SSF116726">
    <property type="entry name" value="TrkA C-terminal domain-like"/>
    <property type="match status" value="1"/>
</dbReference>
<dbReference type="EMBL" id="CP038033">
    <property type="protein sequence ID" value="QBQ55115.1"/>
    <property type="molecule type" value="Genomic_DNA"/>
</dbReference>
<accession>A0A4V1AW21</accession>
<dbReference type="GO" id="GO:0006813">
    <property type="term" value="P:potassium ion transport"/>
    <property type="evidence" value="ECO:0007669"/>
    <property type="project" value="InterPro"/>
</dbReference>
<sequence>MRFVFIGASALTIRTARILVDRGHEVVIIERDKETLEALADNLDCGFLHGDGGKPSILREVGPKATHVLFCLTSDDHANIVASLVGRSLGFPRVITRIEDDELQHVCLELGLEDVIIPDRTMGRYLAELAVGRDVHEISALIKGDADVFSFVAREEDQVRIQELGLPELARVTCIYRNDEFLWPESDTKLKKGDEVVLMIHRNYKKILQERWGA</sequence>
<dbReference type="Pfam" id="PF02254">
    <property type="entry name" value="TrkA_N"/>
    <property type="match status" value="1"/>
</dbReference>
<evidence type="ECO:0000313" key="6">
    <source>
        <dbReference type="Proteomes" id="UP000294325"/>
    </source>
</evidence>
<evidence type="ECO:0000256" key="1">
    <source>
        <dbReference type="ARBA" id="ARBA00022448"/>
    </source>
</evidence>
<dbReference type="Gene3D" id="3.30.70.1450">
    <property type="entry name" value="Regulator of K+ conductance, C-terminal domain"/>
    <property type="match status" value="1"/>
</dbReference>
<dbReference type="Gene3D" id="3.40.50.720">
    <property type="entry name" value="NAD(P)-binding Rossmann-like Domain"/>
    <property type="match status" value="1"/>
</dbReference>
<reference evidence="5 6" key="1">
    <citation type="submission" date="2019-03" db="EMBL/GenBank/DDBJ databases">
        <title>The genome sequence of Nitrosococcus wardiae strain D1FHST reveals the archetypal metabolic capacity of ammonia-oxidizing Gammaproteobacteria.</title>
        <authorList>
            <person name="Wang L."/>
            <person name="Lim C.K."/>
            <person name="Hanson T.E."/>
            <person name="Dang H."/>
            <person name="Klotz M.G."/>
        </authorList>
    </citation>
    <scope>NUCLEOTIDE SEQUENCE [LARGE SCALE GENOMIC DNA]</scope>
    <source>
        <strain evidence="5 6">D1FHS</strain>
    </source>
</reference>
<keyword evidence="2" id="KW-0406">Ion transport</keyword>
<dbReference type="InterPro" id="IPR036291">
    <property type="entry name" value="NAD(P)-bd_dom_sf"/>
</dbReference>
<keyword evidence="1" id="KW-0813">Transport</keyword>
<keyword evidence="6" id="KW-1185">Reference proteome</keyword>
<evidence type="ECO:0000259" key="4">
    <source>
        <dbReference type="PROSITE" id="PS51202"/>
    </source>
</evidence>
<dbReference type="SUPFAM" id="SSF51735">
    <property type="entry name" value="NAD(P)-binding Rossmann-fold domains"/>
    <property type="match status" value="1"/>
</dbReference>
<dbReference type="InterPro" id="IPR003148">
    <property type="entry name" value="RCK_N"/>
</dbReference>
<dbReference type="InterPro" id="IPR036721">
    <property type="entry name" value="RCK_C_sf"/>
</dbReference>
<evidence type="ECO:0000259" key="3">
    <source>
        <dbReference type="PROSITE" id="PS51201"/>
    </source>
</evidence>
<organism evidence="5 6">
    <name type="scientific">Nitrosococcus wardiae</name>
    <dbReference type="NCBI Taxonomy" id="1814290"/>
    <lineage>
        <taxon>Bacteria</taxon>
        <taxon>Pseudomonadati</taxon>
        <taxon>Pseudomonadota</taxon>
        <taxon>Gammaproteobacteria</taxon>
        <taxon>Chromatiales</taxon>
        <taxon>Chromatiaceae</taxon>
        <taxon>Nitrosococcus</taxon>
    </lineage>
</organism>
<feature type="domain" description="RCK N-terminal" evidence="3">
    <location>
        <begin position="1"/>
        <end position="117"/>
    </location>
</feature>
<protein>
    <submittedName>
        <fullName evidence="5">TrkA family potassium uptake protein</fullName>
    </submittedName>
</protein>
<dbReference type="PANTHER" id="PTHR43833">
    <property type="entry name" value="POTASSIUM CHANNEL PROTEIN 2-RELATED-RELATED"/>
    <property type="match status" value="1"/>
</dbReference>
<dbReference type="PROSITE" id="PS51201">
    <property type="entry name" value="RCK_N"/>
    <property type="match status" value="1"/>
</dbReference>
<dbReference type="OrthoDB" id="7375203at2"/>
<dbReference type="InterPro" id="IPR006037">
    <property type="entry name" value="RCK_C"/>
</dbReference>
<dbReference type="RefSeq" id="WP_134358383.1">
    <property type="nucleotide sequence ID" value="NZ_CP038033.1"/>
</dbReference>
<evidence type="ECO:0000313" key="5">
    <source>
        <dbReference type="EMBL" id="QBQ55115.1"/>
    </source>
</evidence>
<gene>
    <name evidence="5" type="ORF">E3U44_11795</name>
</gene>